<name>A0ABN8DFR2_9VIBR</name>
<evidence type="ECO:0000259" key="3">
    <source>
        <dbReference type="PROSITE" id="PS50851"/>
    </source>
</evidence>
<evidence type="ECO:0000313" key="4">
    <source>
        <dbReference type="EMBL" id="CAH0525144.1"/>
    </source>
</evidence>
<dbReference type="InterPro" id="IPR001789">
    <property type="entry name" value="Sig_transdc_resp-reg_receiver"/>
</dbReference>
<dbReference type="InterPro" id="IPR011006">
    <property type="entry name" value="CheY-like_superfamily"/>
</dbReference>
<dbReference type="EMBL" id="CAKLCM010000002">
    <property type="protein sequence ID" value="CAH0525144.1"/>
    <property type="molecule type" value="Genomic_DNA"/>
</dbReference>
<dbReference type="Gene3D" id="3.40.50.2300">
    <property type="match status" value="1"/>
</dbReference>
<evidence type="ECO:0000259" key="2">
    <source>
        <dbReference type="PROSITE" id="PS50110"/>
    </source>
</evidence>
<dbReference type="CDD" id="cd19924">
    <property type="entry name" value="REC_CheV-like"/>
    <property type="match status" value="1"/>
</dbReference>
<comment type="caution">
    <text evidence="4">The sequence shown here is derived from an EMBL/GenBank/DDBJ whole genome shotgun (WGS) entry which is preliminary data.</text>
</comment>
<dbReference type="Gene3D" id="2.40.50.180">
    <property type="entry name" value="CheA-289, Domain 4"/>
    <property type="match status" value="1"/>
</dbReference>
<dbReference type="SMART" id="SM00448">
    <property type="entry name" value="REC"/>
    <property type="match status" value="1"/>
</dbReference>
<dbReference type="Pfam" id="PF01584">
    <property type="entry name" value="CheW"/>
    <property type="match status" value="1"/>
</dbReference>
<dbReference type="Gene3D" id="2.30.30.40">
    <property type="entry name" value="SH3 Domains"/>
    <property type="match status" value="1"/>
</dbReference>
<feature type="domain" description="CheW-like" evidence="3">
    <location>
        <begin position="19"/>
        <end position="158"/>
    </location>
</feature>
<dbReference type="PIRSF" id="PIRSF002867">
    <property type="entry name" value="CheV"/>
    <property type="match status" value="1"/>
</dbReference>
<dbReference type="InterPro" id="IPR024181">
    <property type="entry name" value="Chemotax_regulator_CheV"/>
</dbReference>
<dbReference type="InterPro" id="IPR002545">
    <property type="entry name" value="CheW-lke_dom"/>
</dbReference>
<dbReference type="Proteomes" id="UP000838160">
    <property type="component" value="Unassembled WGS sequence"/>
</dbReference>
<dbReference type="RefSeq" id="WP_237483839.1">
    <property type="nucleotide sequence ID" value="NZ_CAKLCM010000002.1"/>
</dbReference>
<organism evidence="4 5">
    <name type="scientific">Vibrio hippocampi</name>
    <dbReference type="NCBI Taxonomy" id="654686"/>
    <lineage>
        <taxon>Bacteria</taxon>
        <taxon>Pseudomonadati</taxon>
        <taxon>Pseudomonadota</taxon>
        <taxon>Gammaproteobacteria</taxon>
        <taxon>Vibrionales</taxon>
        <taxon>Vibrionaceae</taxon>
        <taxon>Vibrio</taxon>
    </lineage>
</organism>
<sequence>MTGILDSVNQRTQLVGQNRLELLMFKLMGRQRYGINVFKVKEVLQCPRLTSMPNLHRLVKGVAHIRGQTISVIDLSLAVGGRPTTDVENSFVVISEFNRSVQGFLVSSVERIINMHWESILPPPEGAGRSNYLTAVTNIDDELVEIIDVEKILAEISPVDEAMNGELMSQIAEVEKKEEKKIVRRILIADDSAVARKQVQRAIESIGFESILVKDGKEAYNKLLEMAAEGDIRDQISLLISDIEMPEMDGYTLTAEIRRHPDLKDLHVILHTSLSGVFNQAMVERVGANEFIAKFNPDELGTAVKTAISGGKK</sequence>
<feature type="modified residue" description="4-aspartylphosphate" evidence="1">
    <location>
        <position position="242"/>
    </location>
</feature>
<dbReference type="Pfam" id="PF00072">
    <property type="entry name" value="Response_reg"/>
    <property type="match status" value="1"/>
</dbReference>
<protein>
    <submittedName>
        <fullName evidence="4">Chemotaxis protein CheV</fullName>
    </submittedName>
</protein>
<dbReference type="PROSITE" id="PS50851">
    <property type="entry name" value="CHEW"/>
    <property type="match status" value="1"/>
</dbReference>
<gene>
    <name evidence="4" type="primary">cheV_1</name>
    <name evidence="4" type="ORF">VHP8226_00811</name>
</gene>
<feature type="domain" description="Response regulatory" evidence="2">
    <location>
        <begin position="185"/>
        <end position="309"/>
    </location>
</feature>
<dbReference type="SMART" id="SM00260">
    <property type="entry name" value="CheW"/>
    <property type="match status" value="1"/>
</dbReference>
<keyword evidence="5" id="KW-1185">Reference proteome</keyword>
<dbReference type="SUPFAM" id="SSF52172">
    <property type="entry name" value="CheY-like"/>
    <property type="match status" value="1"/>
</dbReference>
<dbReference type="PROSITE" id="PS50110">
    <property type="entry name" value="RESPONSE_REGULATORY"/>
    <property type="match status" value="1"/>
</dbReference>
<reference evidence="4" key="1">
    <citation type="submission" date="2021-12" db="EMBL/GenBank/DDBJ databases">
        <authorList>
            <person name="Rodrigo-Torres L."/>
            <person name="Arahal R. D."/>
            <person name="Lucena T."/>
        </authorList>
    </citation>
    <scope>NUCLEOTIDE SEQUENCE</scope>
    <source>
        <strain evidence="4">CECT 8226</strain>
    </source>
</reference>
<keyword evidence="1" id="KW-0597">Phosphoprotein</keyword>
<dbReference type="PANTHER" id="PTHR47233:SF3">
    <property type="entry name" value="CHEMOTAXIS PROTEIN CHEV"/>
    <property type="match status" value="1"/>
</dbReference>
<dbReference type="InterPro" id="IPR036061">
    <property type="entry name" value="CheW-like_dom_sf"/>
</dbReference>
<evidence type="ECO:0000256" key="1">
    <source>
        <dbReference type="PROSITE-ProRule" id="PRU00169"/>
    </source>
</evidence>
<dbReference type="PANTHER" id="PTHR47233">
    <property type="entry name" value="CHEMOTAXIS PROTEIN CHEV"/>
    <property type="match status" value="1"/>
</dbReference>
<accession>A0ABN8DFR2</accession>
<proteinExistence type="predicted"/>
<evidence type="ECO:0000313" key="5">
    <source>
        <dbReference type="Proteomes" id="UP000838160"/>
    </source>
</evidence>
<dbReference type="SUPFAM" id="SSF50341">
    <property type="entry name" value="CheW-like"/>
    <property type="match status" value="1"/>
</dbReference>